<dbReference type="Proteomes" id="UP000594688">
    <property type="component" value="Chromosome"/>
</dbReference>
<dbReference type="SUPFAM" id="SSF47413">
    <property type="entry name" value="lambda repressor-like DNA-binding domains"/>
    <property type="match status" value="1"/>
</dbReference>
<name>A0A7T0BTN6_9BACT</name>
<protein>
    <submittedName>
        <fullName evidence="2">Helix-turn-helix transcriptional regulator</fullName>
    </submittedName>
</protein>
<dbReference type="SMART" id="SM00530">
    <property type="entry name" value="HTH_XRE"/>
    <property type="match status" value="1"/>
</dbReference>
<evidence type="ECO:0000313" key="3">
    <source>
        <dbReference type="Proteomes" id="UP000594688"/>
    </source>
</evidence>
<dbReference type="GO" id="GO:0003677">
    <property type="term" value="F:DNA binding"/>
    <property type="evidence" value="ECO:0007669"/>
    <property type="project" value="InterPro"/>
</dbReference>
<dbReference type="CDD" id="cd00093">
    <property type="entry name" value="HTH_XRE"/>
    <property type="match status" value="1"/>
</dbReference>
<dbReference type="AlphaFoldDB" id="A0A7T0BTN6"/>
<organism evidence="2 3">
    <name type="scientific">Candidatus Nitronauta litoralis</name>
    <dbReference type="NCBI Taxonomy" id="2705533"/>
    <lineage>
        <taxon>Bacteria</taxon>
        <taxon>Pseudomonadati</taxon>
        <taxon>Nitrospinota/Tectimicrobiota group</taxon>
        <taxon>Nitrospinota</taxon>
        <taxon>Nitrospinia</taxon>
        <taxon>Nitrospinales</taxon>
        <taxon>Nitrospinaceae</taxon>
        <taxon>Candidatus Nitronauta</taxon>
    </lineage>
</organism>
<evidence type="ECO:0000259" key="1">
    <source>
        <dbReference type="PROSITE" id="PS50943"/>
    </source>
</evidence>
<accession>A0A7T0BTN6</accession>
<dbReference type="PROSITE" id="PS50943">
    <property type="entry name" value="HTH_CROC1"/>
    <property type="match status" value="1"/>
</dbReference>
<feature type="domain" description="HTH cro/C1-type" evidence="1">
    <location>
        <begin position="15"/>
        <end position="69"/>
    </location>
</feature>
<evidence type="ECO:0000313" key="2">
    <source>
        <dbReference type="EMBL" id="QPJ60718.1"/>
    </source>
</evidence>
<gene>
    <name evidence="2" type="ORF">G3M70_01960</name>
</gene>
<proteinExistence type="predicted"/>
<dbReference type="Gene3D" id="1.10.260.40">
    <property type="entry name" value="lambda repressor-like DNA-binding domains"/>
    <property type="match status" value="1"/>
</dbReference>
<sequence length="142" mass="15794">MDNSKNKKLLLGQRLKLWRKEHSLKGNKLAKDIGISPGSLSEIENGNCLPSAETLSKLHEFTNLDVLWLLTGKGDMNKGQAEIIRTGEYENLDQAQFGIDPKILHDEKLKGLVEKLVKIYTSASPVQKANILGYLSGVDHQN</sequence>
<dbReference type="KEGG" id="nli:G3M70_01960"/>
<dbReference type="Pfam" id="PF12844">
    <property type="entry name" value="HTH_19"/>
    <property type="match status" value="1"/>
</dbReference>
<dbReference type="InterPro" id="IPR010982">
    <property type="entry name" value="Lambda_DNA-bd_dom_sf"/>
</dbReference>
<reference evidence="2 3" key="1">
    <citation type="submission" date="2020-02" db="EMBL/GenBank/DDBJ databases">
        <title>Genomic and physiological characterization of two novel Nitrospinaceae genera.</title>
        <authorList>
            <person name="Mueller A.J."/>
            <person name="Jung M.-Y."/>
            <person name="Strachan C.R."/>
            <person name="Herbold C.W."/>
            <person name="Kirkegaard R.H."/>
            <person name="Daims H."/>
        </authorList>
    </citation>
    <scope>NUCLEOTIDE SEQUENCE [LARGE SCALE GENOMIC DNA]</scope>
    <source>
        <strain evidence="2">EB</strain>
    </source>
</reference>
<dbReference type="InterPro" id="IPR001387">
    <property type="entry name" value="Cro/C1-type_HTH"/>
</dbReference>
<dbReference type="EMBL" id="CP048685">
    <property type="protein sequence ID" value="QPJ60718.1"/>
    <property type="molecule type" value="Genomic_DNA"/>
</dbReference>